<evidence type="ECO:0000256" key="3">
    <source>
        <dbReference type="ARBA" id="ARBA00010312"/>
    </source>
</evidence>
<dbReference type="RefSeq" id="WP_088560362.1">
    <property type="nucleotide sequence ID" value="NZ_FYEH01000003.1"/>
</dbReference>
<evidence type="ECO:0000256" key="9">
    <source>
        <dbReference type="ARBA" id="ARBA00023014"/>
    </source>
</evidence>
<keyword evidence="12" id="KW-1185">Reference proteome</keyword>
<gene>
    <name evidence="11" type="ORF">SAMN07250955_103115</name>
</gene>
<dbReference type="AlphaFoldDB" id="A0A212QSD4"/>
<dbReference type="GO" id="GO:0030151">
    <property type="term" value="F:molybdenum ion binding"/>
    <property type="evidence" value="ECO:0007669"/>
    <property type="project" value="InterPro"/>
</dbReference>
<dbReference type="Proteomes" id="UP000197065">
    <property type="component" value="Unassembled WGS sequence"/>
</dbReference>
<evidence type="ECO:0000256" key="5">
    <source>
        <dbReference type="ARBA" id="ARBA00022505"/>
    </source>
</evidence>
<dbReference type="PANTHER" id="PTHR43105">
    <property type="entry name" value="RESPIRATORY NITRATE REDUCTASE"/>
    <property type="match status" value="1"/>
</dbReference>
<protein>
    <submittedName>
        <fullName evidence="11">Oxidoreductase alpha (Molybdopterin) subunit</fullName>
    </submittedName>
</protein>
<evidence type="ECO:0000256" key="1">
    <source>
        <dbReference type="ARBA" id="ARBA00001942"/>
    </source>
</evidence>
<sequence>MSGKAKIKAYKAAAGGLGALEAVERHLCRQKVFINGNRALLQMNQPEGFDCPGCGWPDPSHTSSFEYCENGAKAVAWEATKKRTIPAFFAEHTVSELLEWSDFALEDQGRLTHPMVYDPATDRYVETSWDEAYALIGRELNKLPDPNMVEFYTSGRASNEAAFMFQLFARAWGTNNFPDCSNMCHESTSVALPQSIGVAKGTIVLEDFEKADAIFIFGQNPGTNSPRMLNDLRAAAKRGAEIIVFNPLRERALERFASPQHVADLVKPVQIATQYHQVRVGGDLAAIKGIMKAVLEADAEALAEGRPSILDRQFIATHTTGFEAVQQDVERLSWAEIVRESGLTKEAILTAAGSYIRADAVIAVWGMGITQHRTGVANIQQIVNLLMLRGNLGKPGAGCCPVRGHSNVQGDRTVGIYEKPKGPFLDGLQRTFGFVPPRDWGHDVVEAIEAMVEGHSKAFIGLGGNFLLAAPDTEVTAKAMRGLDLTVQIATKLNRGHLVHGKVSLLLPCLGRTEMDYQASGPQSVTVEDSMSCVHASAGRNFPASRHLRSEVSIICGMAKATLPASLGIDWDGFTANYDRIRDAIESTMPDLFAGYNAKIRQPGGFRLYSPVDHRIWKTPNGKANFIVHDGIVEDDMPDNDTSVLNLTTIRSHDQYNTTIYGLDDRYRGVFGQRMVVFVNKADRERLGFAEGAMVAMRTVSPDGQERRVGGFRLVDYDIPAGCAAAYYPETNPLVPLHRRALQSNTPTSKSVPVVLEAWTGTWNDRPAPELALVPRDMREIAVGA</sequence>
<comment type="cofactor">
    <cofactor evidence="2">
        <name>[4Fe-4S] cluster</name>
        <dbReference type="ChEBI" id="CHEBI:49883"/>
    </cofactor>
</comment>
<evidence type="ECO:0000256" key="4">
    <source>
        <dbReference type="ARBA" id="ARBA00022485"/>
    </source>
</evidence>
<reference evidence="11 12" key="1">
    <citation type="submission" date="2017-06" db="EMBL/GenBank/DDBJ databases">
        <authorList>
            <person name="Kim H.J."/>
            <person name="Triplett B.A."/>
        </authorList>
    </citation>
    <scope>NUCLEOTIDE SEQUENCE [LARGE SCALE GENOMIC DNA]</scope>
    <source>
        <strain evidence="11 12">B29T1</strain>
    </source>
</reference>
<dbReference type="PANTHER" id="PTHR43105:SF4">
    <property type="entry name" value="PROTEIN YDEP"/>
    <property type="match status" value="1"/>
</dbReference>
<dbReference type="NCBIfam" id="TIGR01701">
    <property type="entry name" value="Fdhalpha-like"/>
    <property type="match status" value="1"/>
</dbReference>
<evidence type="ECO:0000256" key="2">
    <source>
        <dbReference type="ARBA" id="ARBA00001966"/>
    </source>
</evidence>
<dbReference type="GO" id="GO:0008863">
    <property type="term" value="F:formate dehydrogenase (NAD+) activity"/>
    <property type="evidence" value="ECO:0007669"/>
    <property type="project" value="InterPro"/>
</dbReference>
<dbReference type="EMBL" id="FYEH01000003">
    <property type="protein sequence ID" value="SNB62424.1"/>
    <property type="molecule type" value="Genomic_DNA"/>
</dbReference>
<dbReference type="SUPFAM" id="SSF50692">
    <property type="entry name" value="ADC-like"/>
    <property type="match status" value="1"/>
</dbReference>
<dbReference type="CDD" id="cd02787">
    <property type="entry name" value="MopB_CT_ydeP"/>
    <property type="match status" value="1"/>
</dbReference>
<evidence type="ECO:0000313" key="11">
    <source>
        <dbReference type="EMBL" id="SNB62424.1"/>
    </source>
</evidence>
<comment type="similarity">
    <text evidence="3">Belongs to the prokaryotic molybdopterin-containing oxidoreductase family.</text>
</comment>
<feature type="domain" description="Molybdopterin oxidoreductase" evidence="10">
    <location>
        <begin position="110"/>
        <end position="487"/>
    </location>
</feature>
<keyword evidence="8" id="KW-0408">Iron</keyword>
<dbReference type="InterPro" id="IPR041953">
    <property type="entry name" value="YdeP_MopB"/>
</dbReference>
<evidence type="ECO:0000259" key="10">
    <source>
        <dbReference type="Pfam" id="PF00384"/>
    </source>
</evidence>
<dbReference type="Pfam" id="PF00384">
    <property type="entry name" value="Molybdopterin"/>
    <property type="match status" value="1"/>
</dbReference>
<dbReference type="CDD" id="cd02767">
    <property type="entry name" value="MopB_ydeP"/>
    <property type="match status" value="1"/>
</dbReference>
<keyword evidence="9" id="KW-0411">Iron-sulfur</keyword>
<keyword evidence="4" id="KW-0004">4Fe-4S</keyword>
<evidence type="ECO:0000256" key="7">
    <source>
        <dbReference type="ARBA" id="ARBA00023002"/>
    </source>
</evidence>
<accession>A0A212QSD4</accession>
<dbReference type="InterPro" id="IPR050123">
    <property type="entry name" value="Prok_molybdopt-oxidoreductase"/>
</dbReference>
<evidence type="ECO:0000256" key="6">
    <source>
        <dbReference type="ARBA" id="ARBA00022723"/>
    </source>
</evidence>
<dbReference type="InterPro" id="IPR006656">
    <property type="entry name" value="Mopterin_OxRdtase"/>
</dbReference>
<dbReference type="InterPro" id="IPR010046">
    <property type="entry name" value="Mopterin_OxRdtse_a_bac"/>
</dbReference>
<dbReference type="PIRSF" id="PIRSF000144">
    <property type="entry name" value="CbbBc"/>
    <property type="match status" value="1"/>
</dbReference>
<dbReference type="Gene3D" id="3.40.228.10">
    <property type="entry name" value="Dimethylsulfoxide Reductase, domain 2"/>
    <property type="match status" value="1"/>
</dbReference>
<keyword evidence="5" id="KW-0500">Molybdenum</keyword>
<dbReference type="Gene3D" id="3.40.50.740">
    <property type="match status" value="1"/>
</dbReference>
<organism evidence="11 12">
    <name type="scientific">Arboricoccus pini</name>
    <dbReference type="NCBI Taxonomy" id="1963835"/>
    <lineage>
        <taxon>Bacteria</taxon>
        <taxon>Pseudomonadati</taxon>
        <taxon>Pseudomonadota</taxon>
        <taxon>Alphaproteobacteria</taxon>
        <taxon>Geminicoccales</taxon>
        <taxon>Geminicoccaceae</taxon>
        <taxon>Arboricoccus</taxon>
    </lineage>
</organism>
<dbReference type="SUPFAM" id="SSF53706">
    <property type="entry name" value="Formate dehydrogenase/DMSO reductase, domains 1-3"/>
    <property type="match status" value="1"/>
</dbReference>
<evidence type="ECO:0000256" key="8">
    <source>
        <dbReference type="ARBA" id="ARBA00023004"/>
    </source>
</evidence>
<evidence type="ECO:0000313" key="12">
    <source>
        <dbReference type="Proteomes" id="UP000197065"/>
    </source>
</evidence>
<dbReference type="GO" id="GO:0051539">
    <property type="term" value="F:4 iron, 4 sulfur cluster binding"/>
    <property type="evidence" value="ECO:0007669"/>
    <property type="project" value="UniProtKB-KW"/>
</dbReference>
<keyword evidence="6" id="KW-0479">Metal-binding</keyword>
<dbReference type="InterPro" id="IPR009010">
    <property type="entry name" value="Asp_de-COase-like_dom_sf"/>
</dbReference>
<comment type="cofactor">
    <cofactor evidence="1">
        <name>Mo-bis(molybdopterin guanine dinucleotide)</name>
        <dbReference type="ChEBI" id="CHEBI:60539"/>
    </cofactor>
</comment>
<dbReference type="OrthoDB" id="9803192at2"/>
<dbReference type="GO" id="GO:0016020">
    <property type="term" value="C:membrane"/>
    <property type="evidence" value="ECO:0007669"/>
    <property type="project" value="TreeGrafter"/>
</dbReference>
<dbReference type="InterPro" id="IPR037951">
    <property type="entry name" value="MopB_CT_YdeP"/>
</dbReference>
<name>A0A212QSD4_9PROT</name>
<keyword evidence="7" id="KW-0560">Oxidoreductase</keyword>
<proteinExistence type="inferred from homology"/>